<keyword evidence="6" id="KW-1185">Reference proteome</keyword>
<reference evidence="5 6" key="1">
    <citation type="submission" date="2020-08" db="EMBL/GenBank/DDBJ databases">
        <title>Genomic Encyclopedia of Type Strains, Phase III (KMG-III): the genomes of soil and plant-associated and newly described type strains.</title>
        <authorList>
            <person name="Whitman W."/>
        </authorList>
    </citation>
    <scope>NUCLEOTIDE SEQUENCE [LARGE SCALE GENOMIC DNA]</scope>
    <source>
        <strain evidence="5 6">CECT 3302</strain>
    </source>
</reference>
<dbReference type="GO" id="GO:0042941">
    <property type="term" value="P:D-alanine transmembrane transport"/>
    <property type="evidence" value="ECO:0007669"/>
    <property type="project" value="TreeGrafter"/>
</dbReference>
<keyword evidence="3 5" id="KW-0067">ATP-binding</keyword>
<dbReference type="GO" id="GO:0005524">
    <property type="term" value="F:ATP binding"/>
    <property type="evidence" value="ECO:0007669"/>
    <property type="project" value="UniProtKB-KW"/>
</dbReference>
<dbReference type="GO" id="GO:1903805">
    <property type="term" value="P:L-valine import across plasma membrane"/>
    <property type="evidence" value="ECO:0007669"/>
    <property type="project" value="TreeGrafter"/>
</dbReference>
<dbReference type="GO" id="GO:0015192">
    <property type="term" value="F:L-phenylalanine transmembrane transporter activity"/>
    <property type="evidence" value="ECO:0007669"/>
    <property type="project" value="TreeGrafter"/>
</dbReference>
<dbReference type="Pfam" id="PF00005">
    <property type="entry name" value="ABC_tran"/>
    <property type="match status" value="1"/>
</dbReference>
<dbReference type="PROSITE" id="PS50893">
    <property type="entry name" value="ABC_TRANSPORTER_2"/>
    <property type="match status" value="1"/>
</dbReference>
<dbReference type="SMART" id="SM00382">
    <property type="entry name" value="AAA"/>
    <property type="match status" value="1"/>
</dbReference>
<dbReference type="GO" id="GO:0015808">
    <property type="term" value="P:L-alanine transport"/>
    <property type="evidence" value="ECO:0007669"/>
    <property type="project" value="TreeGrafter"/>
</dbReference>
<evidence type="ECO:0000256" key="1">
    <source>
        <dbReference type="ARBA" id="ARBA00022448"/>
    </source>
</evidence>
<dbReference type="PANTHER" id="PTHR45772:SF7">
    <property type="entry name" value="AMINO ACID ABC TRANSPORTER ATP-BINDING PROTEIN"/>
    <property type="match status" value="1"/>
</dbReference>
<protein>
    <submittedName>
        <fullName evidence="5">Branched-chain amino acid transport system ATP-binding protein</fullName>
    </submittedName>
</protein>
<dbReference type="InterPro" id="IPR051120">
    <property type="entry name" value="ABC_AA/LPS_Transport"/>
</dbReference>
<dbReference type="Gene3D" id="3.40.50.300">
    <property type="entry name" value="P-loop containing nucleotide triphosphate hydrolases"/>
    <property type="match status" value="1"/>
</dbReference>
<evidence type="ECO:0000313" key="6">
    <source>
        <dbReference type="Proteomes" id="UP000577707"/>
    </source>
</evidence>
<evidence type="ECO:0000256" key="2">
    <source>
        <dbReference type="ARBA" id="ARBA00022741"/>
    </source>
</evidence>
<dbReference type="GO" id="GO:0016887">
    <property type="term" value="F:ATP hydrolysis activity"/>
    <property type="evidence" value="ECO:0007669"/>
    <property type="project" value="InterPro"/>
</dbReference>
<dbReference type="SUPFAM" id="SSF52540">
    <property type="entry name" value="P-loop containing nucleoside triphosphate hydrolases"/>
    <property type="match status" value="1"/>
</dbReference>
<feature type="domain" description="ABC transporter" evidence="4">
    <location>
        <begin position="4"/>
        <end position="237"/>
    </location>
</feature>
<dbReference type="InterPro" id="IPR003439">
    <property type="entry name" value="ABC_transporter-like_ATP-bd"/>
</dbReference>
<dbReference type="CDD" id="cd03219">
    <property type="entry name" value="ABC_Mj1267_LivG_branched"/>
    <property type="match status" value="1"/>
</dbReference>
<evidence type="ECO:0000259" key="4">
    <source>
        <dbReference type="PROSITE" id="PS50893"/>
    </source>
</evidence>
<dbReference type="Proteomes" id="UP000577707">
    <property type="component" value="Unassembled WGS sequence"/>
</dbReference>
<comment type="caution">
    <text evidence="5">The sequence shown here is derived from an EMBL/GenBank/DDBJ whole genome shotgun (WGS) entry which is preliminary data.</text>
</comment>
<dbReference type="InterPro" id="IPR003593">
    <property type="entry name" value="AAA+_ATPase"/>
</dbReference>
<keyword evidence="2" id="KW-0547">Nucleotide-binding</keyword>
<gene>
    <name evidence="5" type="ORF">FHS12_000853</name>
</gene>
<sequence>MTLLHVDDLAKSFGQVVTARSVSFQVAAGEALGIVGPNGAGKSTLLNLVTGTLPADAGTIRFDGTDVTRMPAARRTTLGIGRTFQVPRPFEGLTVFENVLVGSTFGAGSRRKEAAAQAWEALETASLAHLANTRAGSLRLLDRKRLELARALATQPRLLLLDEIAGGLTEHELPALIETISAIRDSGTGVVWIEHIVHALLQVVDRLMCLAQGDVVATGDPREVMASDAVAAVYLGSPDLEGE</sequence>
<keyword evidence="1" id="KW-0813">Transport</keyword>
<dbReference type="PANTHER" id="PTHR45772">
    <property type="entry name" value="CONSERVED COMPONENT OF ABC TRANSPORTER FOR NATURAL AMINO ACIDS-RELATED"/>
    <property type="match status" value="1"/>
</dbReference>
<proteinExistence type="predicted"/>
<evidence type="ECO:0000256" key="3">
    <source>
        <dbReference type="ARBA" id="ARBA00022840"/>
    </source>
</evidence>
<dbReference type="GO" id="GO:0015188">
    <property type="term" value="F:L-isoleucine transmembrane transporter activity"/>
    <property type="evidence" value="ECO:0007669"/>
    <property type="project" value="TreeGrafter"/>
</dbReference>
<dbReference type="InterPro" id="IPR027417">
    <property type="entry name" value="P-loop_NTPase"/>
</dbReference>
<dbReference type="EMBL" id="JACHXG010000002">
    <property type="protein sequence ID" value="MBB3087920.1"/>
    <property type="molecule type" value="Genomic_DNA"/>
</dbReference>
<dbReference type="RefSeq" id="WP_183542574.1">
    <property type="nucleotide sequence ID" value="NZ_BMQT01000004.1"/>
</dbReference>
<evidence type="ECO:0000313" key="5">
    <source>
        <dbReference type="EMBL" id="MBB3087920.1"/>
    </source>
</evidence>
<name>A0A7W5A1W7_9ACTN</name>
<dbReference type="GO" id="GO:0005886">
    <property type="term" value="C:plasma membrane"/>
    <property type="evidence" value="ECO:0007669"/>
    <property type="project" value="TreeGrafter"/>
</dbReference>
<dbReference type="GO" id="GO:0005304">
    <property type="term" value="F:L-valine transmembrane transporter activity"/>
    <property type="evidence" value="ECO:0007669"/>
    <property type="project" value="TreeGrafter"/>
</dbReference>
<dbReference type="AlphaFoldDB" id="A0A7W5A1W7"/>
<dbReference type="GO" id="GO:1903806">
    <property type="term" value="P:L-isoleucine import across plasma membrane"/>
    <property type="evidence" value="ECO:0007669"/>
    <property type="project" value="TreeGrafter"/>
</dbReference>
<accession>A0A7W5A1W7</accession>
<organism evidence="5 6">
    <name type="scientific">Nocardioides albus</name>
    <dbReference type="NCBI Taxonomy" id="1841"/>
    <lineage>
        <taxon>Bacteria</taxon>
        <taxon>Bacillati</taxon>
        <taxon>Actinomycetota</taxon>
        <taxon>Actinomycetes</taxon>
        <taxon>Propionibacteriales</taxon>
        <taxon>Nocardioidaceae</taxon>
        <taxon>Nocardioides</taxon>
    </lineage>
</organism>